<keyword evidence="1" id="KW-1133">Transmembrane helix</keyword>
<dbReference type="Proteomes" id="UP000224915">
    <property type="component" value="Unassembled WGS sequence"/>
</dbReference>
<dbReference type="EMBL" id="PDJD01000001">
    <property type="protein sequence ID" value="PFG19380.1"/>
    <property type="molecule type" value="Genomic_DNA"/>
</dbReference>
<accession>A0A2A9D0L7</accession>
<organism evidence="2 3">
    <name type="scientific">Serinibacter salmoneus</name>
    <dbReference type="NCBI Taxonomy" id="556530"/>
    <lineage>
        <taxon>Bacteria</taxon>
        <taxon>Bacillati</taxon>
        <taxon>Actinomycetota</taxon>
        <taxon>Actinomycetes</taxon>
        <taxon>Micrococcales</taxon>
        <taxon>Beutenbergiaceae</taxon>
        <taxon>Serinibacter</taxon>
    </lineage>
</organism>
<feature type="transmembrane region" description="Helical" evidence="1">
    <location>
        <begin position="36"/>
        <end position="58"/>
    </location>
</feature>
<evidence type="ECO:0008006" key="4">
    <source>
        <dbReference type="Google" id="ProtNLM"/>
    </source>
</evidence>
<dbReference type="AlphaFoldDB" id="A0A2A9D0L7"/>
<dbReference type="OrthoDB" id="3403609at2"/>
<evidence type="ECO:0000313" key="3">
    <source>
        <dbReference type="Proteomes" id="UP000224915"/>
    </source>
</evidence>
<name>A0A2A9D0L7_9MICO</name>
<comment type="caution">
    <text evidence="2">The sequence shown here is derived from an EMBL/GenBank/DDBJ whole genome shotgun (WGS) entry which is preliminary data.</text>
</comment>
<evidence type="ECO:0000313" key="2">
    <source>
        <dbReference type="EMBL" id="PFG19380.1"/>
    </source>
</evidence>
<gene>
    <name evidence="2" type="ORF">ATL40_0940</name>
</gene>
<keyword evidence="1" id="KW-0472">Membrane</keyword>
<reference evidence="2 3" key="1">
    <citation type="submission" date="2017-10" db="EMBL/GenBank/DDBJ databases">
        <title>Sequencing the genomes of 1000 actinobacteria strains.</title>
        <authorList>
            <person name="Klenk H.-P."/>
        </authorList>
    </citation>
    <scope>NUCLEOTIDE SEQUENCE [LARGE SCALE GENOMIC DNA]</scope>
    <source>
        <strain evidence="2 3">DSM 21801</strain>
    </source>
</reference>
<dbReference type="RefSeq" id="WP_098468511.1">
    <property type="nucleotide sequence ID" value="NZ_PDJD01000001.1"/>
</dbReference>
<protein>
    <recommendedName>
        <fullName evidence="4">Cell division protein FtsL</fullName>
    </recommendedName>
</protein>
<keyword evidence="3" id="KW-1185">Reference proteome</keyword>
<sequence>MSVAPLRTAAPRPTVRRRPPLQVVRGAKHEGSRAPFLGLCAAILIAALLGALAINTVMAATSHAMSAKQAQVTELTAEVDALRSELELVRAPASVMARAERLGLTPSEGIQYVRLADGRVVGGE</sequence>
<evidence type="ECO:0000256" key="1">
    <source>
        <dbReference type="SAM" id="Phobius"/>
    </source>
</evidence>
<proteinExistence type="predicted"/>
<keyword evidence="1" id="KW-0812">Transmembrane</keyword>